<dbReference type="AlphaFoldDB" id="A0A6A7C068"/>
<keyword evidence="2" id="KW-1185">Reference proteome</keyword>
<protein>
    <submittedName>
        <fullName evidence="1">Uncharacterized protein</fullName>
    </submittedName>
</protein>
<organism evidence="1 2">
    <name type="scientific">Piedraia hortae CBS 480.64</name>
    <dbReference type="NCBI Taxonomy" id="1314780"/>
    <lineage>
        <taxon>Eukaryota</taxon>
        <taxon>Fungi</taxon>
        <taxon>Dikarya</taxon>
        <taxon>Ascomycota</taxon>
        <taxon>Pezizomycotina</taxon>
        <taxon>Dothideomycetes</taxon>
        <taxon>Dothideomycetidae</taxon>
        <taxon>Capnodiales</taxon>
        <taxon>Piedraiaceae</taxon>
        <taxon>Piedraia</taxon>
    </lineage>
</organism>
<proteinExistence type="predicted"/>
<evidence type="ECO:0000313" key="2">
    <source>
        <dbReference type="Proteomes" id="UP000799421"/>
    </source>
</evidence>
<dbReference type="Proteomes" id="UP000799421">
    <property type="component" value="Unassembled WGS sequence"/>
</dbReference>
<dbReference type="EMBL" id="MU005977">
    <property type="protein sequence ID" value="KAF2860900.1"/>
    <property type="molecule type" value="Genomic_DNA"/>
</dbReference>
<accession>A0A6A7C068</accession>
<name>A0A6A7C068_9PEZI</name>
<sequence>MLSALVAGTFAENGKRSSPLCDGKSYGLRVPYDGAILKQNTTNGMCNEFDMVYCSSQGGNTETLFVDIWMSEHKNGSCAITGQVITRDARPDDNGNGNSYTFKAKVCPSADGYPKGDRVITAYEIHTGWQNPNGVLLSRIDVNMETF</sequence>
<reference evidence="1" key="1">
    <citation type="journal article" date="2020" name="Stud. Mycol.">
        <title>101 Dothideomycetes genomes: a test case for predicting lifestyles and emergence of pathogens.</title>
        <authorList>
            <person name="Haridas S."/>
            <person name="Albert R."/>
            <person name="Binder M."/>
            <person name="Bloem J."/>
            <person name="Labutti K."/>
            <person name="Salamov A."/>
            <person name="Andreopoulos B."/>
            <person name="Baker S."/>
            <person name="Barry K."/>
            <person name="Bills G."/>
            <person name="Bluhm B."/>
            <person name="Cannon C."/>
            <person name="Castanera R."/>
            <person name="Culley D."/>
            <person name="Daum C."/>
            <person name="Ezra D."/>
            <person name="Gonzalez J."/>
            <person name="Henrissat B."/>
            <person name="Kuo A."/>
            <person name="Liang C."/>
            <person name="Lipzen A."/>
            <person name="Lutzoni F."/>
            <person name="Magnuson J."/>
            <person name="Mondo S."/>
            <person name="Nolan M."/>
            <person name="Ohm R."/>
            <person name="Pangilinan J."/>
            <person name="Park H.-J."/>
            <person name="Ramirez L."/>
            <person name="Alfaro M."/>
            <person name="Sun H."/>
            <person name="Tritt A."/>
            <person name="Yoshinaga Y."/>
            <person name="Zwiers L.-H."/>
            <person name="Turgeon B."/>
            <person name="Goodwin S."/>
            <person name="Spatafora J."/>
            <person name="Crous P."/>
            <person name="Grigoriev I."/>
        </authorList>
    </citation>
    <scope>NUCLEOTIDE SEQUENCE</scope>
    <source>
        <strain evidence="1">CBS 480.64</strain>
    </source>
</reference>
<evidence type="ECO:0000313" key="1">
    <source>
        <dbReference type="EMBL" id="KAF2860900.1"/>
    </source>
</evidence>
<gene>
    <name evidence="1" type="ORF">K470DRAFT_257449</name>
</gene>